<dbReference type="InterPro" id="IPR006121">
    <property type="entry name" value="HMA_dom"/>
</dbReference>
<dbReference type="PROSITE" id="PS50846">
    <property type="entry name" value="HMA_2"/>
    <property type="match status" value="1"/>
</dbReference>
<accession>A0A6N6RJJ9</accession>
<dbReference type="EMBL" id="WBVO01000001">
    <property type="protein sequence ID" value="KAB2814264.1"/>
    <property type="molecule type" value="Genomic_DNA"/>
</dbReference>
<dbReference type="CDD" id="cd00371">
    <property type="entry name" value="HMA"/>
    <property type="match status" value="1"/>
</dbReference>
<dbReference type="SUPFAM" id="SSF55008">
    <property type="entry name" value="HMA, heavy metal-associated domain"/>
    <property type="match status" value="1"/>
</dbReference>
<evidence type="ECO:0000256" key="1">
    <source>
        <dbReference type="ARBA" id="ARBA00022723"/>
    </source>
</evidence>
<proteinExistence type="predicted"/>
<dbReference type="RefSeq" id="WP_151665845.1">
    <property type="nucleotide sequence ID" value="NZ_WBVO01000001.1"/>
</dbReference>
<sequence length="68" mass="7176">MSTTNVVEIEGMKCEGCVANVTRELSALASVESVQVSLEKNNATVTSASEIDKEQLSSAVQKAGFKVK</sequence>
<comment type="caution">
    <text evidence="3">The sequence shown here is derived from an EMBL/GenBank/DDBJ whole genome shotgun (WGS) entry which is preliminary data.</text>
</comment>
<dbReference type="Proteomes" id="UP000468650">
    <property type="component" value="Unassembled WGS sequence"/>
</dbReference>
<protein>
    <submittedName>
        <fullName evidence="3">Heavy-metal-associated domain-containing protein</fullName>
    </submittedName>
</protein>
<dbReference type="InterPro" id="IPR036163">
    <property type="entry name" value="HMA_dom_sf"/>
</dbReference>
<dbReference type="PROSITE" id="PS01047">
    <property type="entry name" value="HMA_1"/>
    <property type="match status" value="1"/>
</dbReference>
<dbReference type="GO" id="GO:0046872">
    <property type="term" value="F:metal ion binding"/>
    <property type="evidence" value="ECO:0007669"/>
    <property type="project" value="UniProtKB-KW"/>
</dbReference>
<dbReference type="OrthoDB" id="1521937at2"/>
<keyword evidence="4" id="KW-1185">Reference proteome</keyword>
<keyword evidence="1" id="KW-0479">Metal-binding</keyword>
<dbReference type="AlphaFoldDB" id="A0A6N6RJJ9"/>
<dbReference type="InterPro" id="IPR017969">
    <property type="entry name" value="Heavy-metal-associated_CS"/>
</dbReference>
<reference evidence="3 4" key="1">
    <citation type="submission" date="2019-09" db="EMBL/GenBank/DDBJ databases">
        <title>Genomes of family Cryomorphaceae.</title>
        <authorList>
            <person name="Bowman J.P."/>
        </authorList>
    </citation>
    <scope>NUCLEOTIDE SEQUENCE [LARGE SCALE GENOMIC DNA]</scope>
    <source>
        <strain evidence="3 4">LMG 25704</strain>
    </source>
</reference>
<evidence type="ECO:0000313" key="3">
    <source>
        <dbReference type="EMBL" id="KAB2814264.1"/>
    </source>
</evidence>
<feature type="domain" description="HMA" evidence="2">
    <location>
        <begin position="3"/>
        <end position="68"/>
    </location>
</feature>
<gene>
    <name evidence="3" type="ORF">F8C67_00610</name>
</gene>
<dbReference type="Pfam" id="PF00403">
    <property type="entry name" value="HMA"/>
    <property type="match status" value="1"/>
</dbReference>
<dbReference type="Gene3D" id="3.30.70.100">
    <property type="match status" value="1"/>
</dbReference>
<evidence type="ECO:0000313" key="4">
    <source>
        <dbReference type="Proteomes" id="UP000468650"/>
    </source>
</evidence>
<evidence type="ECO:0000259" key="2">
    <source>
        <dbReference type="PROSITE" id="PS50846"/>
    </source>
</evidence>
<name>A0A6N6RJJ9_9FLAO</name>
<dbReference type="FunFam" id="3.30.70.100:FF:000001">
    <property type="entry name" value="ATPase copper transporting beta"/>
    <property type="match status" value="1"/>
</dbReference>
<organism evidence="3 4">
    <name type="scientific">Phaeocystidibacter luteus</name>
    <dbReference type="NCBI Taxonomy" id="911197"/>
    <lineage>
        <taxon>Bacteria</taxon>
        <taxon>Pseudomonadati</taxon>
        <taxon>Bacteroidota</taxon>
        <taxon>Flavobacteriia</taxon>
        <taxon>Flavobacteriales</taxon>
        <taxon>Phaeocystidibacteraceae</taxon>
        <taxon>Phaeocystidibacter</taxon>
    </lineage>
</organism>